<dbReference type="GO" id="GO:0009252">
    <property type="term" value="P:peptidoglycan biosynthetic process"/>
    <property type="evidence" value="ECO:0007669"/>
    <property type="project" value="UniProtKB-UniRule"/>
</dbReference>
<keyword evidence="14" id="KW-1185">Reference proteome</keyword>
<dbReference type="SUPFAM" id="SSF53756">
    <property type="entry name" value="UDP-Glycosyltransferase/glycogen phosphorylase"/>
    <property type="match status" value="1"/>
</dbReference>
<gene>
    <name evidence="10" type="primary">murG</name>
    <name evidence="13" type="ORF">BC751_0187</name>
</gene>
<comment type="subcellular location">
    <subcellularLocation>
        <location evidence="10">Cell membrane</location>
        <topology evidence="10">Peripheral membrane protein</topology>
        <orientation evidence="10">Cytoplasmic side</orientation>
    </subcellularLocation>
</comment>
<feature type="domain" description="Glycosyltransferase family 28 N-terminal" evidence="11">
    <location>
        <begin position="10"/>
        <end position="148"/>
    </location>
</feature>
<dbReference type="Pfam" id="PF04101">
    <property type="entry name" value="Glyco_tran_28_C"/>
    <property type="match status" value="1"/>
</dbReference>
<keyword evidence="3 10" id="KW-0328">Glycosyltransferase</keyword>
<feature type="binding site" evidence="10">
    <location>
        <begin position="17"/>
        <end position="19"/>
    </location>
    <ligand>
        <name>UDP-N-acetyl-alpha-D-glucosamine</name>
        <dbReference type="ChEBI" id="CHEBI:57705"/>
    </ligand>
</feature>
<dbReference type="EMBL" id="SGXG01000001">
    <property type="protein sequence ID" value="RZS94680.1"/>
    <property type="molecule type" value="Genomic_DNA"/>
</dbReference>
<evidence type="ECO:0000256" key="6">
    <source>
        <dbReference type="ARBA" id="ARBA00022984"/>
    </source>
</evidence>
<evidence type="ECO:0000256" key="10">
    <source>
        <dbReference type="HAMAP-Rule" id="MF_00033"/>
    </source>
</evidence>
<dbReference type="UniPathway" id="UPA00219"/>
<evidence type="ECO:0000256" key="7">
    <source>
        <dbReference type="ARBA" id="ARBA00023136"/>
    </source>
</evidence>
<keyword evidence="5 10" id="KW-0133">Cell shape</keyword>
<keyword evidence="7 10" id="KW-0472">Membrane</keyword>
<feature type="binding site" evidence="10">
    <location>
        <position position="204"/>
    </location>
    <ligand>
        <name>UDP-N-acetyl-alpha-D-glucosamine</name>
        <dbReference type="ChEBI" id="CHEBI:57705"/>
    </ligand>
</feature>
<comment type="catalytic activity">
    <reaction evidence="10">
        <text>di-trans,octa-cis-undecaprenyl diphospho-N-acetyl-alpha-D-muramoyl-L-alanyl-D-glutamyl-meso-2,6-diaminopimeloyl-D-alanyl-D-alanine + UDP-N-acetyl-alpha-D-glucosamine = di-trans,octa-cis-undecaprenyl diphospho-[N-acetyl-alpha-D-glucosaminyl-(1-&gt;4)]-N-acetyl-alpha-D-muramoyl-L-alanyl-D-glutamyl-meso-2,6-diaminopimeloyl-D-alanyl-D-alanine + UDP + H(+)</text>
        <dbReference type="Rhea" id="RHEA:31227"/>
        <dbReference type="ChEBI" id="CHEBI:15378"/>
        <dbReference type="ChEBI" id="CHEBI:57705"/>
        <dbReference type="ChEBI" id="CHEBI:58223"/>
        <dbReference type="ChEBI" id="CHEBI:61387"/>
        <dbReference type="ChEBI" id="CHEBI:61388"/>
        <dbReference type="EC" id="2.4.1.227"/>
    </reaction>
</comment>
<feature type="binding site" evidence="10">
    <location>
        <position position="258"/>
    </location>
    <ligand>
        <name>UDP-N-acetyl-alpha-D-glucosamine</name>
        <dbReference type="ChEBI" id="CHEBI:57705"/>
    </ligand>
</feature>
<dbReference type="GO" id="GO:0071555">
    <property type="term" value="P:cell wall organization"/>
    <property type="evidence" value="ECO:0007669"/>
    <property type="project" value="UniProtKB-KW"/>
</dbReference>
<dbReference type="InterPro" id="IPR004276">
    <property type="entry name" value="GlycoTrans_28_N"/>
</dbReference>
<feature type="binding site" evidence="10">
    <location>
        <begin position="277"/>
        <end position="282"/>
    </location>
    <ligand>
        <name>UDP-N-acetyl-alpha-D-glucosamine</name>
        <dbReference type="ChEBI" id="CHEBI:57705"/>
    </ligand>
</feature>
<accession>A0A4Q7P5D6</accession>
<dbReference type="AlphaFoldDB" id="A0A4Q7P5D6"/>
<evidence type="ECO:0000256" key="9">
    <source>
        <dbReference type="ARBA" id="ARBA00023316"/>
    </source>
</evidence>
<dbReference type="InterPro" id="IPR006009">
    <property type="entry name" value="GlcNAc_MurG"/>
</dbReference>
<dbReference type="CDD" id="cd03785">
    <property type="entry name" value="GT28_MurG"/>
    <property type="match status" value="1"/>
</dbReference>
<dbReference type="NCBIfam" id="TIGR01133">
    <property type="entry name" value="murG"/>
    <property type="match status" value="1"/>
</dbReference>
<keyword evidence="8 10" id="KW-0131">Cell cycle</keyword>
<keyword evidence="1 10" id="KW-1003">Cell membrane</keyword>
<comment type="similarity">
    <text evidence="10">Belongs to the glycosyltransferase 28 family. MurG subfamily.</text>
</comment>
<evidence type="ECO:0000256" key="4">
    <source>
        <dbReference type="ARBA" id="ARBA00022679"/>
    </source>
</evidence>
<reference evidence="13 14" key="1">
    <citation type="submission" date="2019-02" db="EMBL/GenBank/DDBJ databases">
        <title>Genomic Encyclopedia of Archaeal and Bacterial Type Strains, Phase II (KMG-II): from individual species to whole genera.</title>
        <authorList>
            <person name="Goeker M."/>
        </authorList>
    </citation>
    <scope>NUCLEOTIDE SEQUENCE [LARGE SCALE GENOMIC DNA]</scope>
    <source>
        <strain evidence="13 14">DSM 21411</strain>
    </source>
</reference>
<dbReference type="GO" id="GO:0005975">
    <property type="term" value="P:carbohydrate metabolic process"/>
    <property type="evidence" value="ECO:0007669"/>
    <property type="project" value="InterPro"/>
</dbReference>
<dbReference type="GO" id="GO:0008360">
    <property type="term" value="P:regulation of cell shape"/>
    <property type="evidence" value="ECO:0007669"/>
    <property type="project" value="UniProtKB-KW"/>
</dbReference>
<comment type="caution">
    <text evidence="13">The sequence shown here is derived from an EMBL/GenBank/DDBJ whole genome shotgun (WGS) entry which is preliminary data.</text>
</comment>
<evidence type="ECO:0000256" key="2">
    <source>
        <dbReference type="ARBA" id="ARBA00022618"/>
    </source>
</evidence>
<protein>
    <recommendedName>
        <fullName evidence="10">UDP-N-acetylglucosamine--N-acetylmuramyl-(pentapeptide) pyrophosphoryl-undecaprenol N-acetylglucosamine transferase</fullName>
        <ecNumber evidence="10">2.4.1.227</ecNumber>
    </recommendedName>
    <alternativeName>
        <fullName evidence="10">Undecaprenyl-PP-MurNAc-pentapeptide-UDPGlcNAc GlcNAc transferase</fullName>
    </alternativeName>
</protein>
<organism evidence="13 14">
    <name type="scientific">Cecembia calidifontis</name>
    <dbReference type="NCBI Taxonomy" id="1187080"/>
    <lineage>
        <taxon>Bacteria</taxon>
        <taxon>Pseudomonadati</taxon>
        <taxon>Bacteroidota</taxon>
        <taxon>Cytophagia</taxon>
        <taxon>Cytophagales</taxon>
        <taxon>Cyclobacteriaceae</taxon>
        <taxon>Cecembia</taxon>
    </lineage>
</organism>
<dbReference type="EC" id="2.4.1.227" evidence="10"/>
<evidence type="ECO:0000256" key="3">
    <source>
        <dbReference type="ARBA" id="ARBA00022676"/>
    </source>
</evidence>
<proteinExistence type="inferred from homology"/>
<dbReference type="GO" id="GO:0005886">
    <property type="term" value="C:plasma membrane"/>
    <property type="evidence" value="ECO:0007669"/>
    <property type="project" value="UniProtKB-SubCell"/>
</dbReference>
<dbReference type="HAMAP" id="MF_00033">
    <property type="entry name" value="MurG"/>
    <property type="match status" value="1"/>
</dbReference>
<dbReference type="Pfam" id="PF03033">
    <property type="entry name" value="Glyco_transf_28"/>
    <property type="match status" value="1"/>
</dbReference>
<keyword evidence="6 10" id="KW-0573">Peptidoglycan synthesis</keyword>
<dbReference type="GO" id="GO:0051301">
    <property type="term" value="P:cell division"/>
    <property type="evidence" value="ECO:0007669"/>
    <property type="project" value="UniProtKB-KW"/>
</dbReference>
<comment type="pathway">
    <text evidence="10">Cell wall biogenesis; peptidoglycan biosynthesis.</text>
</comment>
<evidence type="ECO:0000313" key="13">
    <source>
        <dbReference type="EMBL" id="RZS94680.1"/>
    </source>
</evidence>
<dbReference type="Proteomes" id="UP000292209">
    <property type="component" value="Unassembled WGS sequence"/>
</dbReference>
<comment type="function">
    <text evidence="10">Cell wall formation. Catalyzes the transfer of a GlcNAc subunit on undecaprenyl-pyrophosphoryl-MurNAc-pentapeptide (lipid intermediate I) to form undecaprenyl-pyrophosphoryl-MurNAc-(pentapeptide)GlcNAc (lipid intermediate II).</text>
</comment>
<dbReference type="GO" id="GO:0050511">
    <property type="term" value="F:undecaprenyldiphospho-muramoylpentapeptide beta-N-acetylglucosaminyltransferase activity"/>
    <property type="evidence" value="ECO:0007669"/>
    <property type="project" value="UniProtKB-UniRule"/>
</dbReference>
<dbReference type="OrthoDB" id="9808936at2"/>
<dbReference type="InterPro" id="IPR007235">
    <property type="entry name" value="Glyco_trans_28_C"/>
</dbReference>
<keyword evidence="2 10" id="KW-0132">Cell division</keyword>
<feature type="binding site" evidence="10">
    <location>
        <position position="131"/>
    </location>
    <ligand>
        <name>UDP-N-acetyl-alpha-D-glucosamine</name>
        <dbReference type="ChEBI" id="CHEBI:57705"/>
    </ligand>
</feature>
<feature type="binding site" evidence="10">
    <location>
        <position position="303"/>
    </location>
    <ligand>
        <name>UDP-N-acetyl-alpha-D-glucosamine</name>
        <dbReference type="ChEBI" id="CHEBI:57705"/>
    </ligand>
</feature>
<evidence type="ECO:0000256" key="1">
    <source>
        <dbReference type="ARBA" id="ARBA00022475"/>
    </source>
</evidence>
<dbReference type="RefSeq" id="WP_130273897.1">
    <property type="nucleotide sequence ID" value="NZ_SGXG01000001.1"/>
</dbReference>
<dbReference type="Gene3D" id="3.40.50.2000">
    <property type="entry name" value="Glycogen Phosphorylase B"/>
    <property type="match status" value="2"/>
</dbReference>
<evidence type="ECO:0000256" key="8">
    <source>
        <dbReference type="ARBA" id="ARBA00023306"/>
    </source>
</evidence>
<keyword evidence="4 10" id="KW-0808">Transferase</keyword>
<dbReference type="PANTHER" id="PTHR21015:SF22">
    <property type="entry name" value="GLYCOSYLTRANSFERASE"/>
    <property type="match status" value="1"/>
</dbReference>
<evidence type="ECO:0000259" key="12">
    <source>
        <dbReference type="Pfam" id="PF04101"/>
    </source>
</evidence>
<dbReference type="PANTHER" id="PTHR21015">
    <property type="entry name" value="UDP-N-ACETYLGLUCOSAMINE--N-ACETYLMURAMYL-(PENTAPEPTIDE) PYROPHOSPHORYL-UNDECAPRENOL N-ACETYLGLUCOSAMINE TRANSFERASE 1"/>
    <property type="match status" value="1"/>
</dbReference>
<dbReference type="GO" id="GO:0051991">
    <property type="term" value="F:UDP-N-acetyl-D-glucosamine:N-acetylmuramoyl-L-alanyl-D-glutamyl-meso-2,6-diaminopimelyl-D-alanyl-D-alanine-diphosphoundecaprenol 4-beta-N-acetylglucosaminlytransferase activity"/>
    <property type="evidence" value="ECO:0007669"/>
    <property type="project" value="RHEA"/>
</dbReference>
<feature type="domain" description="Glycosyl transferase family 28 C-terminal" evidence="12">
    <location>
        <begin position="197"/>
        <end position="361"/>
    </location>
</feature>
<feature type="binding site" evidence="10">
    <location>
        <position position="172"/>
    </location>
    <ligand>
        <name>UDP-N-acetyl-alpha-D-glucosamine</name>
        <dbReference type="ChEBI" id="CHEBI:57705"/>
    </ligand>
</feature>
<evidence type="ECO:0000313" key="14">
    <source>
        <dbReference type="Proteomes" id="UP000292209"/>
    </source>
</evidence>
<evidence type="ECO:0000259" key="11">
    <source>
        <dbReference type="Pfam" id="PF03033"/>
    </source>
</evidence>
<evidence type="ECO:0000256" key="5">
    <source>
        <dbReference type="ARBA" id="ARBA00022960"/>
    </source>
</evidence>
<name>A0A4Q7P5D6_9BACT</name>
<keyword evidence="9 10" id="KW-0961">Cell wall biogenesis/degradation</keyword>
<sequence>MKENNRTYRIIISGGGTGGHIYPAIAIANAWKEAHPDAEILFVGAEGKMEMAKVPEAGYEIKGLPVAGLQRSLSLSNLSFPFKLLKSLRMAREIVKAFDPVAVVGVGGYASGPVLYAAQKKGIPTLIQEQNSYAGLTNKLLAKRAGKICVAYPGMEKFFPKEKIQYTGNPVRKDILDLSGKREKALAHFGLEKDRKTVLVLGGSLGARTINRSVLAEMKAFEDDGYQLLWQSGKFYYEDMAEKVKISALKHIHVKEFIKEMDLAYAAADLIVSRAGALSVSELSLVGKPVVFIPSPNVAEDHQTKNAMAYVNEGAAILLKDAEAIGKLKETVDPLFADLDKAAAMGKNIKKLAKPDAAKEIVQALESLIS</sequence>